<reference evidence="1" key="1">
    <citation type="submission" date="2020-03" db="EMBL/GenBank/DDBJ databases">
        <title>The deep terrestrial virosphere.</title>
        <authorList>
            <person name="Holmfeldt K."/>
            <person name="Nilsson E."/>
            <person name="Simone D."/>
            <person name="Lopez-Fernandez M."/>
            <person name="Wu X."/>
            <person name="de Brujin I."/>
            <person name="Lundin D."/>
            <person name="Andersson A."/>
            <person name="Bertilsson S."/>
            <person name="Dopson M."/>
        </authorList>
    </citation>
    <scope>NUCLEOTIDE SEQUENCE</scope>
    <source>
        <strain evidence="1">MM415B03121</strain>
    </source>
</reference>
<gene>
    <name evidence="1" type="ORF">MM415B03121_0005</name>
</gene>
<sequence>MIIEWKNMEYKLIEKRNKIIKEIWGKYKNDLSMKEMAEILNMELPTLYRILAENKGRQEYKNKSLK</sequence>
<name>A0A6M3KXU4_9ZZZZ</name>
<dbReference type="AlphaFoldDB" id="A0A6M3KXU4"/>
<accession>A0A6M3KXU4</accession>
<protein>
    <submittedName>
        <fullName evidence="1">Uncharacterized protein</fullName>
    </submittedName>
</protein>
<proteinExistence type="predicted"/>
<dbReference type="EMBL" id="MT142658">
    <property type="protein sequence ID" value="QJA86770.1"/>
    <property type="molecule type" value="Genomic_DNA"/>
</dbReference>
<evidence type="ECO:0000313" key="1">
    <source>
        <dbReference type="EMBL" id="QJA86770.1"/>
    </source>
</evidence>
<organism evidence="1">
    <name type="scientific">viral metagenome</name>
    <dbReference type="NCBI Taxonomy" id="1070528"/>
    <lineage>
        <taxon>unclassified sequences</taxon>
        <taxon>metagenomes</taxon>
        <taxon>organismal metagenomes</taxon>
    </lineage>
</organism>